<dbReference type="GO" id="GO:0001771">
    <property type="term" value="P:immunological synapse formation"/>
    <property type="evidence" value="ECO:0007669"/>
    <property type="project" value="TreeGrafter"/>
</dbReference>
<dbReference type="Ensembl" id="ENSELUT00000097185.1">
    <property type="protein sequence ID" value="ENSELUP00000090355.1"/>
    <property type="gene ID" value="ENSELUG00000037606.1"/>
</dbReference>
<evidence type="ECO:0000259" key="1">
    <source>
        <dbReference type="Pfam" id="PF01823"/>
    </source>
</evidence>
<dbReference type="InterPro" id="IPR052784">
    <property type="entry name" value="Perforin-1_pore-forming"/>
</dbReference>
<reference evidence="2 3" key="1">
    <citation type="submission" date="2020-02" db="EMBL/GenBank/DDBJ databases">
        <title>Esox lucius (northern pike) genome, fEsoLuc1, primary haplotype.</title>
        <authorList>
            <person name="Myers G."/>
            <person name="Karagic N."/>
            <person name="Meyer A."/>
            <person name="Pippel M."/>
            <person name="Reichard M."/>
            <person name="Winkler S."/>
            <person name="Tracey A."/>
            <person name="Sims Y."/>
            <person name="Howe K."/>
            <person name="Rhie A."/>
            <person name="Formenti G."/>
            <person name="Durbin R."/>
            <person name="Fedrigo O."/>
            <person name="Jarvis E.D."/>
        </authorList>
    </citation>
    <scope>NUCLEOTIDE SEQUENCE [LARGE SCALE GENOMIC DNA]</scope>
</reference>
<dbReference type="GO" id="GO:0022829">
    <property type="term" value="F:wide pore channel activity"/>
    <property type="evidence" value="ECO:0007669"/>
    <property type="project" value="TreeGrafter"/>
</dbReference>
<dbReference type="Pfam" id="PF01823">
    <property type="entry name" value="MACPF"/>
    <property type="match status" value="1"/>
</dbReference>
<dbReference type="GO" id="GO:0051607">
    <property type="term" value="P:defense response to virus"/>
    <property type="evidence" value="ECO:0007669"/>
    <property type="project" value="TreeGrafter"/>
</dbReference>
<dbReference type="Proteomes" id="UP000265140">
    <property type="component" value="Chromosome 12"/>
</dbReference>
<reference evidence="2" key="2">
    <citation type="submission" date="2025-08" db="UniProtKB">
        <authorList>
            <consortium name="Ensembl"/>
        </authorList>
    </citation>
    <scope>IDENTIFICATION</scope>
</reference>
<proteinExistence type="predicted"/>
<dbReference type="InterPro" id="IPR020864">
    <property type="entry name" value="MACPF"/>
</dbReference>
<dbReference type="GO" id="GO:0001913">
    <property type="term" value="P:T cell mediated cytotoxicity"/>
    <property type="evidence" value="ECO:0007669"/>
    <property type="project" value="TreeGrafter"/>
</dbReference>
<feature type="domain" description="MACPF" evidence="1">
    <location>
        <begin position="154"/>
        <end position="267"/>
    </location>
</feature>
<keyword evidence="3" id="KW-1185">Reference proteome</keyword>
<accession>A0AAY5KPZ1</accession>
<dbReference type="AlphaFoldDB" id="A0AAY5KPZ1"/>
<evidence type="ECO:0000313" key="3">
    <source>
        <dbReference type="Proteomes" id="UP000265140"/>
    </source>
</evidence>
<dbReference type="Gene3D" id="2.60.40.150">
    <property type="entry name" value="C2 domain"/>
    <property type="match status" value="1"/>
</dbReference>
<protein>
    <recommendedName>
        <fullName evidence="1">MACPF domain-containing protein</fullName>
    </recommendedName>
</protein>
<dbReference type="PANTHER" id="PTHR46096">
    <property type="entry name" value="PERFORIN-1"/>
    <property type="match status" value="1"/>
</dbReference>
<organism evidence="2 3">
    <name type="scientific">Esox lucius</name>
    <name type="common">Northern pike</name>
    <dbReference type="NCBI Taxonomy" id="8010"/>
    <lineage>
        <taxon>Eukaryota</taxon>
        <taxon>Metazoa</taxon>
        <taxon>Chordata</taxon>
        <taxon>Craniata</taxon>
        <taxon>Vertebrata</taxon>
        <taxon>Euteleostomi</taxon>
        <taxon>Actinopterygii</taxon>
        <taxon>Neopterygii</taxon>
        <taxon>Teleostei</taxon>
        <taxon>Protacanthopterygii</taxon>
        <taxon>Esociformes</taxon>
        <taxon>Esocidae</taxon>
        <taxon>Esox</taxon>
    </lineage>
</organism>
<reference evidence="2" key="3">
    <citation type="submission" date="2025-09" db="UniProtKB">
        <authorList>
            <consortium name="Ensembl"/>
        </authorList>
    </citation>
    <scope>IDENTIFICATION</scope>
</reference>
<dbReference type="PANTHER" id="PTHR46096:SF1">
    <property type="entry name" value="PERFORIN 1.5"/>
    <property type="match status" value="1"/>
</dbReference>
<dbReference type="GO" id="GO:0016020">
    <property type="term" value="C:membrane"/>
    <property type="evidence" value="ECO:0007669"/>
    <property type="project" value="TreeGrafter"/>
</dbReference>
<name>A0AAY5KPZ1_ESOLU</name>
<dbReference type="InterPro" id="IPR035892">
    <property type="entry name" value="C2_domain_sf"/>
</dbReference>
<dbReference type="GeneTree" id="ENSGT00990000204057"/>
<sequence length="393" mass="43052">MCQGYDVVKMRLKQVYVIDSQSYLTTATGSCTLCENPLTSSRFEKLPIAVQDWLVNSNCRLGLFSSSLSPVSSLVGSVSSVIQNDWRTAVGLAGSTSLQLEGSRSAVSDFASQPSSPLCLPTGGILPPYESQHFYSPHVPPLHRHLWNTLHLSGGGLKEVTSVRTCLASLNKVSVCEVRNCVLVGLSVGLGLLDASALTGRCRSILSNRDSVAGFSLGFLNHMTEVTGGDGWQGEVSMFTNDSTGFKNWLNRIQLNPDLVSYSILPLPVADFNVSANLKAVVRQPSCEVPNLSGQCCPLQTRRGRLQVTVINAWGLKGDPVGRTEGYVKLWYGKSYRQMHWIKSNDSTHWPVNGSHYHTCRLNRGGFAFSYRLECDNHVWTGSQCNQYKPSLI</sequence>
<evidence type="ECO:0000313" key="2">
    <source>
        <dbReference type="Ensembl" id="ENSELUP00000090355.1"/>
    </source>
</evidence>